<accession>A0A9E7D4Z0</accession>
<feature type="transmembrane region" description="Helical" evidence="1">
    <location>
        <begin position="100"/>
        <end position="118"/>
    </location>
</feature>
<protein>
    <recommendedName>
        <fullName evidence="2">SAF domain-containing protein</fullName>
    </recommendedName>
</protein>
<reference evidence="3" key="1">
    <citation type="submission" date="2022-05" db="EMBL/GenBank/DDBJ databases">
        <title>Using nanopore sequencing to obtain complete genomes from saliva samples.</title>
        <authorList>
            <person name="Baker J.L."/>
        </authorList>
    </citation>
    <scope>NUCLEOTIDE SEQUENCE</scope>
    <source>
        <strain evidence="3">JCVI-JB-Ag32</strain>
    </source>
</reference>
<dbReference type="EMBL" id="CP097095">
    <property type="protein sequence ID" value="UQF79607.1"/>
    <property type="molecule type" value="Genomic_DNA"/>
</dbReference>
<keyword evidence="1" id="KW-1133">Transmembrane helix</keyword>
<evidence type="ECO:0000256" key="1">
    <source>
        <dbReference type="SAM" id="Phobius"/>
    </source>
</evidence>
<dbReference type="CDD" id="cd11614">
    <property type="entry name" value="SAF_CpaB_FlgA_like"/>
    <property type="match status" value="1"/>
</dbReference>
<sequence>MQRKTGSAVHCQGLNQEWLNQELDEPQRSFSLRFNSGFNEAARPNLLNGQGPQLTPGQTSSDQLRDSLQQRTQPAAGQINQRRQLFRASWRGQLWLHRRLITALAVLLCALLAVQALTNPGQVKVWVMRTDMSLGQVITSSDVVLSNLPTSPPQAVRTSPVGRKLSIDLPKGTALIESMLTGPALSHLGKQQRVVQLQIQTGSQLARIGQQVDIVGTVASTTNSGVVSSDGAYSQAGAQVLAQKVTIVDVEPPNKANLTQTQGTMRLITFAVKETEATLLCGAASQGPLSIVLRP</sequence>
<keyword evidence="1" id="KW-0812">Transmembrane</keyword>
<feature type="domain" description="SAF" evidence="2">
    <location>
        <begin position="123"/>
        <end position="181"/>
    </location>
</feature>
<dbReference type="Proteomes" id="UP000830236">
    <property type="component" value="Chromosome"/>
</dbReference>
<evidence type="ECO:0000313" key="3">
    <source>
        <dbReference type="EMBL" id="UQF79607.1"/>
    </source>
</evidence>
<name>A0A9E7D4Z0_9ACTO</name>
<gene>
    <name evidence="3" type="ORF">M3I41_08570</name>
</gene>
<dbReference type="KEGG" id="agh:M3I41_08570"/>
<proteinExistence type="predicted"/>
<dbReference type="SMART" id="SM00858">
    <property type="entry name" value="SAF"/>
    <property type="match status" value="1"/>
</dbReference>
<evidence type="ECO:0000259" key="2">
    <source>
        <dbReference type="SMART" id="SM00858"/>
    </source>
</evidence>
<keyword evidence="1" id="KW-0472">Membrane</keyword>
<dbReference type="InterPro" id="IPR013974">
    <property type="entry name" value="SAF"/>
</dbReference>
<organism evidence="3 4">
    <name type="scientific">Actinomyces graevenitzii</name>
    <dbReference type="NCBI Taxonomy" id="55565"/>
    <lineage>
        <taxon>Bacteria</taxon>
        <taxon>Bacillati</taxon>
        <taxon>Actinomycetota</taxon>
        <taxon>Actinomycetes</taxon>
        <taxon>Actinomycetales</taxon>
        <taxon>Actinomycetaceae</taxon>
        <taxon>Actinomyces</taxon>
    </lineage>
</organism>
<dbReference type="AlphaFoldDB" id="A0A9E7D4Z0"/>
<evidence type="ECO:0000313" key="4">
    <source>
        <dbReference type="Proteomes" id="UP000830236"/>
    </source>
</evidence>